<protein>
    <recommendedName>
        <fullName evidence="4">Integrase catalytic domain-containing protein</fullName>
    </recommendedName>
</protein>
<sequence length="253" mass="28053">MTPVALTISKIITDSKIDSHITDATDKVTNNSWTTNDDSPFYPQDYKKEIMAYIMMYNVTPHGTTGKSPSELLFNRRIRDKIPGLEDITADVMDEEVYDQDLTKKEMGRRREDKSRNATIGVDEVKPGDKVLVKNTFLTPNFDNSEYDVLGRNGNEVTLFGKGKVIKRNVAHIKKLPVNKTSPETSTTPAPPLTPARSTPHASPLLQDDPAEKTKNAGDDQEISVSAQPQITPLKLVREGGMWRPAAGATNNE</sequence>
<evidence type="ECO:0008006" key="4">
    <source>
        <dbReference type="Google" id="ProtNLM"/>
    </source>
</evidence>
<name>A0ABQ9JVV3_9CUCU</name>
<accession>A0ABQ9JVV3</accession>
<dbReference type="Proteomes" id="UP001162164">
    <property type="component" value="Unassembled WGS sequence"/>
</dbReference>
<comment type="caution">
    <text evidence="2">The sequence shown here is derived from an EMBL/GenBank/DDBJ whole genome shotgun (WGS) entry which is preliminary data.</text>
</comment>
<keyword evidence="3" id="KW-1185">Reference proteome</keyword>
<feature type="region of interest" description="Disordered" evidence="1">
    <location>
        <begin position="177"/>
        <end position="253"/>
    </location>
</feature>
<gene>
    <name evidence="2" type="ORF">NQ317_001473</name>
</gene>
<evidence type="ECO:0000256" key="1">
    <source>
        <dbReference type="SAM" id="MobiDB-lite"/>
    </source>
</evidence>
<reference evidence="2" key="1">
    <citation type="journal article" date="2023" name="Insect Mol. Biol.">
        <title>Genome sequencing provides insights into the evolution of gene families encoding plant cell wall-degrading enzymes in longhorned beetles.</title>
        <authorList>
            <person name="Shin N.R."/>
            <person name="Okamura Y."/>
            <person name="Kirsch R."/>
            <person name="Pauchet Y."/>
        </authorList>
    </citation>
    <scope>NUCLEOTIDE SEQUENCE</scope>
    <source>
        <strain evidence="2">MMC_N1</strain>
    </source>
</reference>
<evidence type="ECO:0000313" key="3">
    <source>
        <dbReference type="Proteomes" id="UP001162164"/>
    </source>
</evidence>
<dbReference type="EMBL" id="JAPWTJ010000148">
    <property type="protein sequence ID" value="KAJ8982064.1"/>
    <property type="molecule type" value="Genomic_DNA"/>
</dbReference>
<proteinExistence type="predicted"/>
<organism evidence="2 3">
    <name type="scientific">Molorchus minor</name>
    <dbReference type="NCBI Taxonomy" id="1323400"/>
    <lineage>
        <taxon>Eukaryota</taxon>
        <taxon>Metazoa</taxon>
        <taxon>Ecdysozoa</taxon>
        <taxon>Arthropoda</taxon>
        <taxon>Hexapoda</taxon>
        <taxon>Insecta</taxon>
        <taxon>Pterygota</taxon>
        <taxon>Neoptera</taxon>
        <taxon>Endopterygota</taxon>
        <taxon>Coleoptera</taxon>
        <taxon>Polyphaga</taxon>
        <taxon>Cucujiformia</taxon>
        <taxon>Chrysomeloidea</taxon>
        <taxon>Cerambycidae</taxon>
        <taxon>Lamiinae</taxon>
        <taxon>Monochamini</taxon>
        <taxon>Molorchus</taxon>
    </lineage>
</organism>
<evidence type="ECO:0000313" key="2">
    <source>
        <dbReference type="EMBL" id="KAJ8982064.1"/>
    </source>
</evidence>